<dbReference type="Pfam" id="PF00079">
    <property type="entry name" value="Serpin"/>
    <property type="match status" value="1"/>
</dbReference>
<dbReference type="Gene3D" id="3.30.497.10">
    <property type="entry name" value="Antithrombin, subunit I, domain 2"/>
    <property type="match status" value="1"/>
</dbReference>
<feature type="transmembrane region" description="Helical" evidence="1">
    <location>
        <begin position="28"/>
        <end position="46"/>
    </location>
</feature>
<dbReference type="SUPFAM" id="SSF56574">
    <property type="entry name" value="Serpins"/>
    <property type="match status" value="1"/>
</dbReference>
<reference evidence="3" key="2">
    <citation type="submission" date="2025-09" db="UniProtKB">
        <authorList>
            <consortium name="Ensembl"/>
        </authorList>
    </citation>
    <scope>IDENTIFICATION</scope>
</reference>
<dbReference type="InterPro" id="IPR042178">
    <property type="entry name" value="Serpin_sf_1"/>
</dbReference>
<feature type="domain" description="Serpin" evidence="2">
    <location>
        <begin position="7"/>
        <end position="57"/>
    </location>
</feature>
<protein>
    <recommendedName>
        <fullName evidence="2">Serpin domain-containing protein</fullName>
    </recommendedName>
</protein>
<keyword evidence="1" id="KW-0812">Transmembrane</keyword>
<dbReference type="InterPro" id="IPR036186">
    <property type="entry name" value="Serpin_sf"/>
</dbReference>
<dbReference type="Ensembl" id="ENSCSRT00000027618.1">
    <property type="protein sequence ID" value="ENSCSRP00000026511.1"/>
    <property type="gene ID" value="ENSCSRG00000019738.1"/>
</dbReference>
<keyword evidence="1" id="KW-1133">Transmembrane helix</keyword>
<proteinExistence type="predicted"/>
<evidence type="ECO:0000313" key="3">
    <source>
        <dbReference type="Ensembl" id="ENSCSRP00000026511.1"/>
    </source>
</evidence>
<dbReference type="InterPro" id="IPR023796">
    <property type="entry name" value="Serpin_dom"/>
</dbReference>
<accession>A0A8C3TE27</accession>
<keyword evidence="1" id="KW-0472">Membrane</keyword>
<reference evidence="3" key="1">
    <citation type="submission" date="2025-08" db="UniProtKB">
        <authorList>
            <consortium name="Ensembl"/>
        </authorList>
    </citation>
    <scope>IDENTIFICATION</scope>
</reference>
<evidence type="ECO:0000256" key="1">
    <source>
        <dbReference type="SAM" id="Phobius"/>
    </source>
</evidence>
<keyword evidence="4" id="KW-1185">Reference proteome</keyword>
<dbReference type="AlphaFoldDB" id="A0A8C3TE27"/>
<evidence type="ECO:0000259" key="2">
    <source>
        <dbReference type="Pfam" id="PF00079"/>
    </source>
</evidence>
<evidence type="ECO:0000313" key="4">
    <source>
        <dbReference type="Proteomes" id="UP000694403"/>
    </source>
</evidence>
<sequence>MISISEATTKFCFDFFKVLNKDYPSDNIIYSPLSISSALGMVLLGARGNTATQMQKVGKHFLNICNLQPLIFILLIPPGDIPVLCIISKERYVA</sequence>
<dbReference type="Proteomes" id="UP000694403">
    <property type="component" value="Unplaced"/>
</dbReference>
<name>A0A8C3TE27_CHESE</name>
<organism evidence="3 4">
    <name type="scientific">Chelydra serpentina</name>
    <name type="common">Snapping turtle</name>
    <name type="synonym">Testudo serpentina</name>
    <dbReference type="NCBI Taxonomy" id="8475"/>
    <lineage>
        <taxon>Eukaryota</taxon>
        <taxon>Metazoa</taxon>
        <taxon>Chordata</taxon>
        <taxon>Craniata</taxon>
        <taxon>Vertebrata</taxon>
        <taxon>Euteleostomi</taxon>
        <taxon>Archelosauria</taxon>
        <taxon>Testudinata</taxon>
        <taxon>Testudines</taxon>
        <taxon>Cryptodira</taxon>
        <taxon>Durocryptodira</taxon>
        <taxon>Americhelydia</taxon>
        <taxon>Chelydroidea</taxon>
        <taxon>Chelydridae</taxon>
        <taxon>Chelydra</taxon>
    </lineage>
</organism>